<dbReference type="EMBL" id="CACRZD030000003">
    <property type="protein sequence ID" value="CAA6657581.1"/>
    <property type="molecule type" value="Genomic_DNA"/>
</dbReference>
<dbReference type="SUPFAM" id="SSF101941">
    <property type="entry name" value="NAC domain"/>
    <property type="match status" value="1"/>
</dbReference>
<protein>
    <recommendedName>
        <fullName evidence="6">NAC domain-containing protein</fullName>
    </recommendedName>
</protein>
<dbReference type="AlphaFoldDB" id="A0A7I8II88"/>
<evidence type="ECO:0000256" key="2">
    <source>
        <dbReference type="ARBA" id="ARBA00023125"/>
    </source>
</evidence>
<dbReference type="Pfam" id="PF02365">
    <property type="entry name" value="NAM"/>
    <property type="match status" value="1"/>
</dbReference>
<organism evidence="7">
    <name type="scientific">Spirodela intermedia</name>
    <name type="common">Intermediate duckweed</name>
    <dbReference type="NCBI Taxonomy" id="51605"/>
    <lineage>
        <taxon>Eukaryota</taxon>
        <taxon>Viridiplantae</taxon>
        <taxon>Streptophyta</taxon>
        <taxon>Embryophyta</taxon>
        <taxon>Tracheophyta</taxon>
        <taxon>Spermatophyta</taxon>
        <taxon>Magnoliopsida</taxon>
        <taxon>Liliopsida</taxon>
        <taxon>Araceae</taxon>
        <taxon>Lemnoideae</taxon>
        <taxon>Spirodela</taxon>
    </lineage>
</organism>
<evidence type="ECO:0000256" key="1">
    <source>
        <dbReference type="ARBA" id="ARBA00023015"/>
    </source>
</evidence>
<dbReference type="PANTHER" id="PTHR31744">
    <property type="entry name" value="PROTEIN CUP-SHAPED COTYLEDON 2-RELATED"/>
    <property type="match status" value="1"/>
</dbReference>
<keyword evidence="4" id="KW-0539">Nucleus</keyword>
<dbReference type="EMBL" id="LR743590">
    <property type="protein sequence ID" value="CAA2617888.1"/>
    <property type="molecule type" value="Genomic_DNA"/>
</dbReference>
<proteinExistence type="predicted"/>
<dbReference type="GO" id="GO:0003677">
    <property type="term" value="F:DNA binding"/>
    <property type="evidence" value="ECO:0007669"/>
    <property type="project" value="UniProtKB-KW"/>
</dbReference>
<reference evidence="7 8" key="1">
    <citation type="submission" date="2019-12" db="EMBL/GenBank/DDBJ databases">
        <authorList>
            <person name="Scholz U."/>
            <person name="Mascher M."/>
            <person name="Fiebig A."/>
        </authorList>
    </citation>
    <scope>NUCLEOTIDE SEQUENCE</scope>
</reference>
<dbReference type="InterPro" id="IPR036093">
    <property type="entry name" value="NAC_dom_sf"/>
</dbReference>
<keyword evidence="2" id="KW-0238">DNA-binding</keyword>
<dbReference type="Gene3D" id="2.170.150.80">
    <property type="entry name" value="NAC domain"/>
    <property type="match status" value="1"/>
</dbReference>
<evidence type="ECO:0000259" key="6">
    <source>
        <dbReference type="PROSITE" id="PS51005"/>
    </source>
</evidence>
<evidence type="ECO:0000256" key="3">
    <source>
        <dbReference type="ARBA" id="ARBA00023163"/>
    </source>
</evidence>
<dbReference type="GO" id="GO:0006355">
    <property type="term" value="P:regulation of DNA-templated transcription"/>
    <property type="evidence" value="ECO:0007669"/>
    <property type="project" value="InterPro"/>
</dbReference>
<dbReference type="PANTHER" id="PTHR31744:SF221">
    <property type="entry name" value="NAC DOMAIN-CONTAINING PROTEIN 43-LIKE"/>
    <property type="match status" value="1"/>
</dbReference>
<name>A0A7I8II88_SPIIN</name>
<keyword evidence="8" id="KW-1185">Reference proteome</keyword>
<dbReference type="Proteomes" id="UP001189122">
    <property type="component" value="Unassembled WGS sequence"/>
</dbReference>
<gene>
    <name evidence="7" type="ORF">SI7747_03004049</name>
</gene>
<feature type="region of interest" description="Disordered" evidence="5">
    <location>
        <begin position="132"/>
        <end position="151"/>
    </location>
</feature>
<feature type="domain" description="NAC" evidence="6">
    <location>
        <begin position="1"/>
        <end position="98"/>
    </location>
</feature>
<keyword evidence="1" id="KW-0805">Transcription regulation</keyword>
<accession>A0A7I8II88</accession>
<feature type="compositionally biased region" description="Low complexity" evidence="5">
    <location>
        <begin position="139"/>
        <end position="149"/>
    </location>
</feature>
<dbReference type="InterPro" id="IPR003441">
    <property type="entry name" value="NAC-dom"/>
</dbReference>
<keyword evidence="3" id="KW-0804">Transcription</keyword>
<evidence type="ECO:0000256" key="4">
    <source>
        <dbReference type="ARBA" id="ARBA00023242"/>
    </source>
</evidence>
<evidence type="ECO:0000313" key="8">
    <source>
        <dbReference type="Proteomes" id="UP001189122"/>
    </source>
</evidence>
<evidence type="ECO:0000256" key="5">
    <source>
        <dbReference type="SAM" id="MobiDB-lite"/>
    </source>
</evidence>
<sequence length="166" mass="18963">MEATGQLSVPLDFRYQPTDEELLYHKDKKYRIGTRTNRATDGPAGNDSKRIGVRKNLVFYTWRAPRGQKTDWIMHEYRLLDDNPGIQGKYLLHSREVGPWSGGKGKRPVAIRPPLGKLRSTLPAAEPRLTMGGGGLWKQQQQQQQQQQQRFHGEWSIVDKLLASPS</sequence>
<evidence type="ECO:0000313" key="7">
    <source>
        <dbReference type="EMBL" id="CAA2617888.1"/>
    </source>
</evidence>
<dbReference type="PROSITE" id="PS51005">
    <property type="entry name" value="NAC"/>
    <property type="match status" value="1"/>
</dbReference>